<keyword evidence="2" id="KW-0159">Chromosome partition</keyword>
<dbReference type="SUPFAM" id="SSF110849">
    <property type="entry name" value="ParB/Sulfiredoxin"/>
    <property type="match status" value="1"/>
</dbReference>
<dbReference type="SUPFAM" id="SSF109709">
    <property type="entry name" value="KorB DNA-binding domain-like"/>
    <property type="match status" value="1"/>
</dbReference>
<dbReference type="InterPro" id="IPR041468">
    <property type="entry name" value="HTH_ParB/Spo0J"/>
</dbReference>
<protein>
    <recommendedName>
        <fullName evidence="3">ParB-like N-terminal domain-containing protein</fullName>
    </recommendedName>
</protein>
<proteinExistence type="inferred from homology"/>
<comment type="similarity">
    <text evidence="1">Belongs to the ParB family.</text>
</comment>
<comment type="caution">
    <text evidence="4">The sequence shown here is derived from an EMBL/GenBank/DDBJ whole genome shotgun (WGS) entry which is preliminary data.</text>
</comment>
<dbReference type="SMART" id="SM00470">
    <property type="entry name" value="ParB"/>
    <property type="match status" value="1"/>
</dbReference>
<dbReference type="InterPro" id="IPR004437">
    <property type="entry name" value="ParB/RepB/Spo0J"/>
</dbReference>
<dbReference type="PANTHER" id="PTHR33375:SF1">
    <property type="entry name" value="CHROMOSOME-PARTITIONING PROTEIN PARB-RELATED"/>
    <property type="match status" value="1"/>
</dbReference>
<name>A0A077M210_9MICO</name>
<dbReference type="STRING" id="1194083.BN12_900012"/>
<dbReference type="Proteomes" id="UP000035721">
    <property type="component" value="Unassembled WGS sequence"/>
</dbReference>
<dbReference type="Pfam" id="PF17762">
    <property type="entry name" value="HTH_ParB"/>
    <property type="match status" value="1"/>
</dbReference>
<dbReference type="OrthoDB" id="3176965at2"/>
<evidence type="ECO:0000313" key="4">
    <source>
        <dbReference type="EMBL" id="CCH80388.1"/>
    </source>
</evidence>
<dbReference type="InterPro" id="IPR003115">
    <property type="entry name" value="ParB_N"/>
</dbReference>
<keyword evidence="5" id="KW-1185">Reference proteome</keyword>
<dbReference type="EMBL" id="CAJB01000426">
    <property type="protein sequence ID" value="CCH80388.1"/>
    <property type="molecule type" value="Genomic_DNA"/>
</dbReference>
<organism evidence="4 5">
    <name type="scientific">Nostocoides japonicum T1-X7</name>
    <dbReference type="NCBI Taxonomy" id="1194083"/>
    <lineage>
        <taxon>Bacteria</taxon>
        <taxon>Bacillati</taxon>
        <taxon>Actinomycetota</taxon>
        <taxon>Actinomycetes</taxon>
        <taxon>Micrococcales</taxon>
        <taxon>Intrasporangiaceae</taxon>
        <taxon>Nostocoides</taxon>
    </lineage>
</organism>
<dbReference type="GO" id="GO:0045881">
    <property type="term" value="P:positive regulation of sporulation resulting in formation of a cellular spore"/>
    <property type="evidence" value="ECO:0007669"/>
    <property type="project" value="TreeGrafter"/>
</dbReference>
<evidence type="ECO:0000256" key="2">
    <source>
        <dbReference type="ARBA" id="ARBA00022829"/>
    </source>
</evidence>
<dbReference type="InterPro" id="IPR050336">
    <property type="entry name" value="Chromosome_partition/occlusion"/>
</dbReference>
<dbReference type="PANTHER" id="PTHR33375">
    <property type="entry name" value="CHROMOSOME-PARTITIONING PROTEIN PARB-RELATED"/>
    <property type="match status" value="1"/>
</dbReference>
<dbReference type="InterPro" id="IPR036086">
    <property type="entry name" value="ParB/Sulfiredoxin_sf"/>
</dbReference>
<dbReference type="AlphaFoldDB" id="A0A077M210"/>
<gene>
    <name evidence="4" type="ORF">BN12_900012</name>
</gene>
<evidence type="ECO:0000313" key="5">
    <source>
        <dbReference type="Proteomes" id="UP000035721"/>
    </source>
</evidence>
<dbReference type="Gene3D" id="1.10.10.2830">
    <property type="match status" value="1"/>
</dbReference>
<dbReference type="GO" id="GO:0007059">
    <property type="term" value="P:chromosome segregation"/>
    <property type="evidence" value="ECO:0007669"/>
    <property type="project" value="UniProtKB-KW"/>
</dbReference>
<reference evidence="4 5" key="1">
    <citation type="journal article" date="2013" name="ISME J.">
        <title>A metabolic model for members of the genus Tetrasphaera involved in enhanced biological phosphorus removal.</title>
        <authorList>
            <person name="Kristiansen R."/>
            <person name="Nguyen H.T.T."/>
            <person name="Saunders A.M."/>
            <person name="Nielsen J.L."/>
            <person name="Wimmer R."/>
            <person name="Le V.Q."/>
            <person name="McIlroy S.J."/>
            <person name="Petrovski S."/>
            <person name="Seviour R.J."/>
            <person name="Calteau A."/>
            <person name="Nielsen K.L."/>
            <person name="Nielsen P.H."/>
        </authorList>
    </citation>
    <scope>NUCLEOTIDE SEQUENCE [LARGE SCALE GENOMIC DNA]</scope>
    <source>
        <strain evidence="4 5">T1-X7</strain>
    </source>
</reference>
<sequence>MSAVAGVMPVMRFQMVPIRDLRANPANVREQLEEIGPLAASIRTQGILQPLIVNRIRGAFLVTDGHRRLAAAKLAMVPAAPCLVTSGAGTRDVIATMCAAAMHQELTPLEQARAFERLRVEGMTTADVALSTGYSSRLVRQRLLLLNLPREAQDLLDEGKLTVTAAAELAATLGTAPKATAALRRPKQSHLGRAHPLATRLNCAHGDVRVLVGGVACGQCWEQAIRDDATRS</sequence>
<feature type="domain" description="ParB-like N-terminal" evidence="3">
    <location>
        <begin position="14"/>
        <end position="101"/>
    </location>
</feature>
<dbReference type="RefSeq" id="WP_048552426.1">
    <property type="nucleotide sequence ID" value="NZ_HF570958.1"/>
</dbReference>
<dbReference type="Gene3D" id="3.90.1530.10">
    <property type="entry name" value="Conserved hypothetical protein from pyrococcus furiosus pfu- 392566-001, ParB domain"/>
    <property type="match status" value="1"/>
</dbReference>
<dbReference type="GO" id="GO:0003677">
    <property type="term" value="F:DNA binding"/>
    <property type="evidence" value="ECO:0007669"/>
    <property type="project" value="InterPro"/>
</dbReference>
<dbReference type="Pfam" id="PF02195">
    <property type="entry name" value="ParB_N"/>
    <property type="match status" value="1"/>
</dbReference>
<dbReference type="NCBIfam" id="TIGR00180">
    <property type="entry name" value="parB_part"/>
    <property type="match status" value="1"/>
</dbReference>
<dbReference type="GO" id="GO:0005694">
    <property type="term" value="C:chromosome"/>
    <property type="evidence" value="ECO:0007669"/>
    <property type="project" value="TreeGrafter"/>
</dbReference>
<evidence type="ECO:0000256" key="1">
    <source>
        <dbReference type="ARBA" id="ARBA00006295"/>
    </source>
</evidence>
<evidence type="ECO:0000259" key="3">
    <source>
        <dbReference type="SMART" id="SM00470"/>
    </source>
</evidence>
<accession>A0A077M210</accession>